<name>A0A6A6NPS4_9PEZI</name>
<proteinExistence type="predicted"/>
<protein>
    <submittedName>
        <fullName evidence="2">Uncharacterized protein</fullName>
    </submittedName>
</protein>
<dbReference type="AlphaFoldDB" id="A0A6A6NPS4"/>
<evidence type="ECO:0000256" key="1">
    <source>
        <dbReference type="SAM" id="SignalP"/>
    </source>
</evidence>
<keyword evidence="3" id="KW-1185">Reference proteome</keyword>
<dbReference type="PANTHER" id="PTHR38049">
    <property type="entry name" value="RICIN B LECTIN DOMAIN-CONTAINING PROTEIN"/>
    <property type="match status" value="1"/>
</dbReference>
<dbReference type="OrthoDB" id="3928002at2759"/>
<organism evidence="2 3">
    <name type="scientific">Lineolata rhizophorae</name>
    <dbReference type="NCBI Taxonomy" id="578093"/>
    <lineage>
        <taxon>Eukaryota</taxon>
        <taxon>Fungi</taxon>
        <taxon>Dikarya</taxon>
        <taxon>Ascomycota</taxon>
        <taxon>Pezizomycotina</taxon>
        <taxon>Dothideomycetes</taxon>
        <taxon>Dothideomycetes incertae sedis</taxon>
        <taxon>Lineolatales</taxon>
        <taxon>Lineolataceae</taxon>
        <taxon>Lineolata</taxon>
    </lineage>
</organism>
<reference evidence="2" key="1">
    <citation type="journal article" date="2020" name="Stud. Mycol.">
        <title>101 Dothideomycetes genomes: a test case for predicting lifestyles and emergence of pathogens.</title>
        <authorList>
            <person name="Haridas S."/>
            <person name="Albert R."/>
            <person name="Binder M."/>
            <person name="Bloem J."/>
            <person name="Labutti K."/>
            <person name="Salamov A."/>
            <person name="Andreopoulos B."/>
            <person name="Baker S."/>
            <person name="Barry K."/>
            <person name="Bills G."/>
            <person name="Bluhm B."/>
            <person name="Cannon C."/>
            <person name="Castanera R."/>
            <person name="Culley D."/>
            <person name="Daum C."/>
            <person name="Ezra D."/>
            <person name="Gonzalez J."/>
            <person name="Henrissat B."/>
            <person name="Kuo A."/>
            <person name="Liang C."/>
            <person name="Lipzen A."/>
            <person name="Lutzoni F."/>
            <person name="Magnuson J."/>
            <person name="Mondo S."/>
            <person name="Nolan M."/>
            <person name="Ohm R."/>
            <person name="Pangilinan J."/>
            <person name="Park H.-J."/>
            <person name="Ramirez L."/>
            <person name="Alfaro M."/>
            <person name="Sun H."/>
            <person name="Tritt A."/>
            <person name="Yoshinaga Y."/>
            <person name="Zwiers L.-H."/>
            <person name="Turgeon B."/>
            <person name="Goodwin S."/>
            <person name="Spatafora J."/>
            <person name="Crous P."/>
            <person name="Grigoriev I."/>
        </authorList>
    </citation>
    <scope>NUCLEOTIDE SEQUENCE</scope>
    <source>
        <strain evidence="2">ATCC 16933</strain>
    </source>
</reference>
<dbReference type="PANTHER" id="PTHR38049:SF1">
    <property type="entry name" value="PROTEIN KINASE DOMAIN-CONTAINING PROTEIN"/>
    <property type="match status" value="1"/>
</dbReference>
<sequence>MVLGLMVITAIPTVTGISLGVREQKKQNAEMANESRMVKFNLEVYCEAPEINGTMIVLRNDKVYVHPKNPTTNQPLPSPTTGRAPHPFTGFYIQYPDEERSPTRGLVSTISNDPPMLNWIYCDKDTHELKYGNRTQSREHIIGEWDWTKDEVGLTLEGWEGFVAVEEEPGQWALYYDRNNDNLRGLARPRGKRKLQCSLERKILPEEMQNKDK</sequence>
<evidence type="ECO:0000313" key="3">
    <source>
        <dbReference type="Proteomes" id="UP000799766"/>
    </source>
</evidence>
<dbReference type="EMBL" id="MU001697">
    <property type="protein sequence ID" value="KAF2453507.1"/>
    <property type="molecule type" value="Genomic_DNA"/>
</dbReference>
<gene>
    <name evidence="2" type="ORF">BDY21DRAFT_367034</name>
</gene>
<keyword evidence="1" id="KW-0732">Signal</keyword>
<feature type="chain" id="PRO_5025413504" evidence="1">
    <location>
        <begin position="17"/>
        <end position="213"/>
    </location>
</feature>
<feature type="signal peptide" evidence="1">
    <location>
        <begin position="1"/>
        <end position="16"/>
    </location>
</feature>
<accession>A0A6A6NPS4</accession>
<dbReference type="Proteomes" id="UP000799766">
    <property type="component" value="Unassembled WGS sequence"/>
</dbReference>
<evidence type="ECO:0000313" key="2">
    <source>
        <dbReference type="EMBL" id="KAF2453507.1"/>
    </source>
</evidence>